<organism evidence="1 2">
    <name type="scientific">Vigna unguiculata</name>
    <name type="common">Cowpea</name>
    <dbReference type="NCBI Taxonomy" id="3917"/>
    <lineage>
        <taxon>Eukaryota</taxon>
        <taxon>Viridiplantae</taxon>
        <taxon>Streptophyta</taxon>
        <taxon>Embryophyta</taxon>
        <taxon>Tracheophyta</taxon>
        <taxon>Spermatophyta</taxon>
        <taxon>Magnoliopsida</taxon>
        <taxon>eudicotyledons</taxon>
        <taxon>Gunneridae</taxon>
        <taxon>Pentapetalae</taxon>
        <taxon>rosids</taxon>
        <taxon>fabids</taxon>
        <taxon>Fabales</taxon>
        <taxon>Fabaceae</taxon>
        <taxon>Papilionoideae</taxon>
        <taxon>50 kb inversion clade</taxon>
        <taxon>NPAAA clade</taxon>
        <taxon>indigoferoid/millettioid clade</taxon>
        <taxon>Phaseoleae</taxon>
        <taxon>Vigna</taxon>
    </lineage>
</organism>
<keyword evidence="2" id="KW-1185">Reference proteome</keyword>
<evidence type="ECO:0000313" key="1">
    <source>
        <dbReference type="EMBL" id="QCD96670.1"/>
    </source>
</evidence>
<name>A0A4D6M7K1_VIGUN</name>
<dbReference type="Proteomes" id="UP000501690">
    <property type="component" value="Linkage Group LG6"/>
</dbReference>
<evidence type="ECO:0000313" key="2">
    <source>
        <dbReference type="Proteomes" id="UP000501690"/>
    </source>
</evidence>
<reference evidence="1 2" key="1">
    <citation type="submission" date="2019-04" db="EMBL/GenBank/DDBJ databases">
        <title>An improved genome assembly and genetic linkage map for asparagus bean, Vigna unguiculata ssp. sesquipedialis.</title>
        <authorList>
            <person name="Xia Q."/>
            <person name="Zhang R."/>
            <person name="Dong Y."/>
        </authorList>
    </citation>
    <scope>NUCLEOTIDE SEQUENCE [LARGE SCALE GENOMIC DNA]</scope>
    <source>
        <tissue evidence="1">Leaf</tissue>
    </source>
</reference>
<proteinExistence type="predicted"/>
<dbReference type="AlphaFoldDB" id="A0A4D6M7K1"/>
<dbReference type="EMBL" id="CP039350">
    <property type="protein sequence ID" value="QCD96670.1"/>
    <property type="molecule type" value="Genomic_DNA"/>
</dbReference>
<accession>A0A4D6M7K1</accession>
<gene>
    <name evidence="1" type="ORF">DEO72_LG6g1377</name>
</gene>
<protein>
    <submittedName>
        <fullName evidence="1">Uncharacterized protein</fullName>
    </submittedName>
</protein>
<sequence length="88" mass="10221">MCQQHHPEYHLLLRDKSHVHRQTQTEKLVLGQDLNTPRLFNLNFTQIVSHGLKIYDAHTNLPARGPAFTNLPARSPVLRTYPYVVQHT</sequence>